<accession>A0A173MF60</accession>
<dbReference type="AlphaFoldDB" id="A0A173MF60"/>
<proteinExistence type="predicted"/>
<evidence type="ECO:0000313" key="2">
    <source>
        <dbReference type="Proteomes" id="UP000186917"/>
    </source>
</evidence>
<gene>
    <name evidence="1" type="ORF">SAMN05421788_106309</name>
</gene>
<dbReference type="Proteomes" id="UP000186917">
    <property type="component" value="Unassembled WGS sequence"/>
</dbReference>
<dbReference type="STRING" id="477680.SAMN05421788_106309"/>
<name>A0A173MF60_9BACT</name>
<protein>
    <submittedName>
        <fullName evidence="1">Uncharacterized protein</fullName>
    </submittedName>
</protein>
<dbReference type="EMBL" id="FTOR01000006">
    <property type="protein sequence ID" value="SIT25425.1"/>
    <property type="molecule type" value="Genomic_DNA"/>
</dbReference>
<evidence type="ECO:0000313" key="1">
    <source>
        <dbReference type="EMBL" id="SIT25425.1"/>
    </source>
</evidence>
<organism evidence="1 2">
    <name type="scientific">Filimonas lacunae</name>
    <dbReference type="NCBI Taxonomy" id="477680"/>
    <lineage>
        <taxon>Bacteria</taxon>
        <taxon>Pseudomonadati</taxon>
        <taxon>Bacteroidota</taxon>
        <taxon>Chitinophagia</taxon>
        <taxon>Chitinophagales</taxon>
        <taxon>Chitinophagaceae</taxon>
        <taxon>Filimonas</taxon>
    </lineage>
</organism>
<sequence length="150" mass="17086">MLATAITLYACQPSEASKQPEKKPEPVFATPPISETRQQVNSKAVATYTTKVKDELNDWHFTVEAFETAQTFTYKLKITYQEIHETDTITIPNFGIEPTVQLKKGPSQYSCIIGFLNKEKQFLPYKQVEAKGEKLKMTTLQHYSVATYVK</sequence>
<reference evidence="2" key="1">
    <citation type="submission" date="2017-01" db="EMBL/GenBank/DDBJ databases">
        <authorList>
            <person name="Varghese N."/>
            <person name="Submissions S."/>
        </authorList>
    </citation>
    <scope>NUCLEOTIDE SEQUENCE [LARGE SCALE GENOMIC DNA]</scope>
    <source>
        <strain evidence="2">DSM 21054</strain>
    </source>
</reference>
<dbReference type="KEGG" id="fln:FLA_2258"/>
<keyword evidence="2" id="KW-1185">Reference proteome</keyword>